<dbReference type="Proteomes" id="UP000013243">
    <property type="component" value="Chromosome"/>
</dbReference>
<name>A0A1B1A5Z1_9RHOB</name>
<dbReference type="EMBL" id="CP015230">
    <property type="protein sequence ID" value="ANP41985.1"/>
    <property type="molecule type" value="Genomic_DNA"/>
</dbReference>
<dbReference type="GeneID" id="28251069"/>
<sequence>MANASNVIAPAGSVAVLRAVDFFFNLRSNFADWNEARITRKALSELSDDQLEDIGLTRADIAAL</sequence>
<protein>
    <recommendedName>
        <fullName evidence="1">YjiS-like domain-containing protein</fullName>
    </recommendedName>
</protein>
<gene>
    <name evidence="2" type="ORF">K529_014505</name>
</gene>
<accession>A0A1B1A5Z1</accession>
<evidence type="ECO:0000259" key="1">
    <source>
        <dbReference type="Pfam" id="PF06568"/>
    </source>
</evidence>
<dbReference type="RefSeq" id="WP_005616102.1">
    <property type="nucleotide sequence ID" value="NZ_CP015230.1"/>
</dbReference>
<organism evidence="2 3">
    <name type="scientific">Tritonibacter mobilis F1926</name>
    <dbReference type="NCBI Taxonomy" id="1265309"/>
    <lineage>
        <taxon>Bacteria</taxon>
        <taxon>Pseudomonadati</taxon>
        <taxon>Pseudomonadota</taxon>
        <taxon>Alphaproteobacteria</taxon>
        <taxon>Rhodobacterales</taxon>
        <taxon>Paracoccaceae</taxon>
        <taxon>Tritonibacter</taxon>
    </lineage>
</organism>
<dbReference type="OrthoDB" id="8116725at2"/>
<dbReference type="Pfam" id="PF06568">
    <property type="entry name" value="YjiS-like"/>
    <property type="match status" value="1"/>
</dbReference>
<evidence type="ECO:0000313" key="2">
    <source>
        <dbReference type="EMBL" id="ANP41985.1"/>
    </source>
</evidence>
<dbReference type="InterPro" id="IPR009506">
    <property type="entry name" value="YjiS-like"/>
</dbReference>
<dbReference type="AlphaFoldDB" id="A0A1B1A5Z1"/>
<dbReference type="KEGG" id="rmb:K529_014505"/>
<feature type="domain" description="YjiS-like" evidence="1">
    <location>
        <begin position="26"/>
        <end position="61"/>
    </location>
</feature>
<proteinExistence type="predicted"/>
<dbReference type="STRING" id="1265309.K529_014505"/>
<reference evidence="2 3" key="1">
    <citation type="journal article" date="2016" name="ISME J.">
        <title>Global occurrence and heterogeneity of the Roseobacter-clade species Ruegeria mobilis.</title>
        <authorList>
            <person name="Sonnenschein E."/>
            <person name="Gram L."/>
        </authorList>
    </citation>
    <scope>NUCLEOTIDE SEQUENCE [LARGE SCALE GENOMIC DNA]</scope>
    <source>
        <strain evidence="2 3">F1926</strain>
    </source>
</reference>
<evidence type="ECO:0000313" key="3">
    <source>
        <dbReference type="Proteomes" id="UP000013243"/>
    </source>
</evidence>